<dbReference type="PANTHER" id="PTHR46796">
    <property type="entry name" value="HTH-TYPE TRANSCRIPTIONAL ACTIVATOR RHAS-RELATED"/>
    <property type="match status" value="1"/>
</dbReference>
<dbReference type="InterPro" id="IPR018060">
    <property type="entry name" value="HTH_AraC"/>
</dbReference>
<name>A0A6M4GZD1_9PROT</name>
<dbReference type="SMART" id="SM00342">
    <property type="entry name" value="HTH_ARAC"/>
    <property type="match status" value="1"/>
</dbReference>
<keyword evidence="6" id="KW-1185">Reference proteome</keyword>
<dbReference type="PRINTS" id="PR00032">
    <property type="entry name" value="HTHARAC"/>
</dbReference>
<dbReference type="EMBL" id="CP053069">
    <property type="protein sequence ID" value="QJR12385.1"/>
    <property type="molecule type" value="Genomic_DNA"/>
</dbReference>
<dbReference type="AlphaFoldDB" id="A0A6M4GZD1"/>
<dbReference type="InterPro" id="IPR009057">
    <property type="entry name" value="Homeodomain-like_sf"/>
</dbReference>
<evidence type="ECO:0000313" key="6">
    <source>
        <dbReference type="Proteomes" id="UP000501534"/>
    </source>
</evidence>
<evidence type="ECO:0000259" key="4">
    <source>
        <dbReference type="PROSITE" id="PS01124"/>
    </source>
</evidence>
<keyword evidence="3" id="KW-0804">Transcription</keyword>
<dbReference type="RefSeq" id="WP_171094544.1">
    <property type="nucleotide sequence ID" value="NZ_CP053069.1"/>
</dbReference>
<dbReference type="Proteomes" id="UP000501534">
    <property type="component" value="Chromosome"/>
</dbReference>
<accession>A0A6M4GZD1</accession>
<dbReference type="InterPro" id="IPR050204">
    <property type="entry name" value="AraC_XylS_family_regulators"/>
</dbReference>
<dbReference type="PROSITE" id="PS00041">
    <property type="entry name" value="HTH_ARAC_FAMILY_1"/>
    <property type="match status" value="1"/>
</dbReference>
<evidence type="ECO:0000313" key="5">
    <source>
        <dbReference type="EMBL" id="QJR12385.1"/>
    </source>
</evidence>
<dbReference type="InterPro" id="IPR018062">
    <property type="entry name" value="HTH_AraC-typ_CS"/>
</dbReference>
<dbReference type="GO" id="GO:0003700">
    <property type="term" value="F:DNA-binding transcription factor activity"/>
    <property type="evidence" value="ECO:0007669"/>
    <property type="project" value="InterPro"/>
</dbReference>
<evidence type="ECO:0000256" key="2">
    <source>
        <dbReference type="ARBA" id="ARBA00023125"/>
    </source>
</evidence>
<dbReference type="Gene3D" id="1.10.10.60">
    <property type="entry name" value="Homeodomain-like"/>
    <property type="match status" value="2"/>
</dbReference>
<evidence type="ECO:0000256" key="1">
    <source>
        <dbReference type="ARBA" id="ARBA00023015"/>
    </source>
</evidence>
<dbReference type="Pfam" id="PF12852">
    <property type="entry name" value="Cupin_6"/>
    <property type="match status" value="1"/>
</dbReference>
<dbReference type="InterPro" id="IPR020449">
    <property type="entry name" value="Tscrpt_reg_AraC-type_HTH"/>
</dbReference>
<organism evidence="5 6">
    <name type="scientific">Usitatibacter rugosus</name>
    <dbReference type="NCBI Taxonomy" id="2732067"/>
    <lineage>
        <taxon>Bacteria</taxon>
        <taxon>Pseudomonadati</taxon>
        <taxon>Pseudomonadota</taxon>
        <taxon>Betaproteobacteria</taxon>
        <taxon>Nitrosomonadales</taxon>
        <taxon>Usitatibacteraceae</taxon>
        <taxon>Usitatibacter</taxon>
    </lineage>
</organism>
<proteinExistence type="predicted"/>
<gene>
    <name evidence="5" type="ORF">DSM104443_03471</name>
</gene>
<keyword evidence="2" id="KW-0238">DNA-binding</keyword>
<evidence type="ECO:0000256" key="3">
    <source>
        <dbReference type="ARBA" id="ARBA00023163"/>
    </source>
</evidence>
<keyword evidence="1" id="KW-0805">Transcription regulation</keyword>
<dbReference type="SUPFAM" id="SSF46689">
    <property type="entry name" value="Homeodomain-like"/>
    <property type="match status" value="2"/>
</dbReference>
<feature type="domain" description="HTH araC/xylS-type" evidence="4">
    <location>
        <begin position="220"/>
        <end position="318"/>
    </location>
</feature>
<dbReference type="KEGG" id="uru:DSM104443_03471"/>
<dbReference type="PROSITE" id="PS01124">
    <property type="entry name" value="HTH_ARAC_FAMILY_2"/>
    <property type="match status" value="1"/>
</dbReference>
<reference evidence="5 6" key="1">
    <citation type="submission" date="2020-04" db="EMBL/GenBank/DDBJ databases">
        <title>Usitatibacter rugosus gen. nov., sp. nov. and Usitatibacter palustris sp. nov., novel members of Usitatibacteraceae fam. nov. within the order Nitrosomonadales isolated from soil.</title>
        <authorList>
            <person name="Huber K.J."/>
            <person name="Neumann-Schaal M."/>
            <person name="Geppert A."/>
            <person name="Luckner M."/>
            <person name="Wanner G."/>
            <person name="Overmann J."/>
        </authorList>
    </citation>
    <scope>NUCLEOTIDE SEQUENCE [LARGE SCALE GENOMIC DNA]</scope>
    <source>
        <strain evidence="5 6">0125_3</strain>
    </source>
</reference>
<dbReference type="GO" id="GO:0043565">
    <property type="term" value="F:sequence-specific DNA binding"/>
    <property type="evidence" value="ECO:0007669"/>
    <property type="project" value="InterPro"/>
</dbReference>
<dbReference type="Pfam" id="PF12833">
    <property type="entry name" value="HTH_18"/>
    <property type="match status" value="1"/>
</dbReference>
<dbReference type="InterPro" id="IPR032783">
    <property type="entry name" value="AraC_lig"/>
</dbReference>
<sequence length="320" mass="35221">MDALSDVLKSIHLEGAVYLNGDFTAPWCIRGECNVPSVRDRLRDAEHVFFFHLVTEGACRAKLDDSPETVEAHAGDVILIPGSDRHLLGSDVRLTPIDSERLAAESAAGGDHTRIRYDGGGTATRFVCGYLACSRSVCRPLLEALPRLLCIDVGDTPLSTMIRELLQAGVRESSLERAGAQSMLAKLSELMFVEAIRRYVEALPPGGKGWLSGLRDAQVGRALALLHHDPRRAWTVDDLAREVALSRSALAERFTAMVGEPPMQYLTRWRLALAAQALRSSRETIARVAEHSGYESEASFSRAFKREFGEPPATWRRARA</sequence>
<protein>
    <submittedName>
        <fullName evidence="5">IS5 family transposase IS4811</fullName>
    </submittedName>
</protein>
<dbReference type="PANTHER" id="PTHR46796:SF7">
    <property type="entry name" value="ARAC FAMILY TRANSCRIPTIONAL REGULATOR"/>
    <property type="match status" value="1"/>
</dbReference>